<dbReference type="Proteomes" id="UP000734854">
    <property type="component" value="Unassembled WGS sequence"/>
</dbReference>
<evidence type="ECO:0000313" key="13">
    <source>
        <dbReference type="Proteomes" id="UP000734854"/>
    </source>
</evidence>
<evidence type="ECO:0000256" key="2">
    <source>
        <dbReference type="ARBA" id="ARBA00022771"/>
    </source>
</evidence>
<dbReference type="PROSITE" id="PS50884">
    <property type="entry name" value="ZF_DOF_2"/>
    <property type="match status" value="1"/>
</dbReference>
<comment type="function">
    <text evidence="9">Transcription factor that binds specifically to a 5'-AA[AG]G-3' consensus core sequence.</text>
</comment>
<sequence length="238" mass="25469">MQDFRPFSGRVFGGGGWPAAQHQQQPAKCPRCESTNTKFCYYNNYNLAQPRHFCKACRRYWTKGGVLRNVPVGGGCRKSKRPSSSSSSKATSQPSANADAPSDSPRHRRPRLLSFSSDSITDISAVVATPSSVPVCDPTPPDPPPEPLAPPFCPAPEIFPDPPPMGLGFSDPPRAKAKAAPSVDQAVPADPTPRGGGTVAWAGGGLDPQLFDLASAVDPSAYWNQSHWMDADHTLYLP</sequence>
<evidence type="ECO:0000256" key="7">
    <source>
        <dbReference type="ARBA" id="ARBA00023242"/>
    </source>
</evidence>
<dbReference type="EMBL" id="JACMSC010000008">
    <property type="protein sequence ID" value="KAG6509581.1"/>
    <property type="molecule type" value="Genomic_DNA"/>
</dbReference>
<dbReference type="PROSITE" id="PS01361">
    <property type="entry name" value="ZF_DOF_1"/>
    <property type="match status" value="1"/>
</dbReference>
<name>A0A8J5GTI9_ZINOF</name>
<keyword evidence="5 8" id="KW-0238">DNA-binding</keyword>
<dbReference type="InterPro" id="IPR045174">
    <property type="entry name" value="Dof"/>
</dbReference>
<keyword evidence="4 9" id="KW-0805">Transcription regulation</keyword>
<comment type="caution">
    <text evidence="12">The sequence shown here is derived from an EMBL/GenBank/DDBJ whole genome shotgun (WGS) entry which is preliminary data.</text>
</comment>
<evidence type="ECO:0000256" key="4">
    <source>
        <dbReference type="ARBA" id="ARBA00023015"/>
    </source>
</evidence>
<proteinExistence type="predicted"/>
<dbReference type="GO" id="GO:0003677">
    <property type="term" value="F:DNA binding"/>
    <property type="evidence" value="ECO:0007669"/>
    <property type="project" value="UniProtKB-UniRule"/>
</dbReference>
<keyword evidence="7 8" id="KW-0539">Nucleus</keyword>
<dbReference type="AlphaFoldDB" id="A0A8J5GTI9"/>
<reference evidence="12 13" key="1">
    <citation type="submission" date="2020-08" db="EMBL/GenBank/DDBJ databases">
        <title>Plant Genome Project.</title>
        <authorList>
            <person name="Zhang R.-G."/>
        </authorList>
    </citation>
    <scope>NUCLEOTIDE SEQUENCE [LARGE SCALE GENOMIC DNA]</scope>
    <source>
        <tissue evidence="12">Rhizome</tissue>
    </source>
</reference>
<comment type="subcellular location">
    <subcellularLocation>
        <location evidence="8 9">Nucleus</location>
    </subcellularLocation>
</comment>
<dbReference type="GO" id="GO:0005634">
    <property type="term" value="C:nucleus"/>
    <property type="evidence" value="ECO:0007669"/>
    <property type="project" value="UniProtKB-SubCell"/>
</dbReference>
<keyword evidence="6 9" id="KW-0804">Transcription</keyword>
<evidence type="ECO:0000256" key="9">
    <source>
        <dbReference type="RuleBase" id="RU369094"/>
    </source>
</evidence>
<feature type="compositionally biased region" description="Low complexity" evidence="10">
    <location>
        <begin position="82"/>
        <end position="96"/>
    </location>
</feature>
<dbReference type="Pfam" id="PF02701">
    <property type="entry name" value="Zn_ribbon_Dof"/>
    <property type="match status" value="1"/>
</dbReference>
<feature type="domain" description="Dof-type" evidence="11">
    <location>
        <begin position="27"/>
        <end position="81"/>
    </location>
</feature>
<dbReference type="GO" id="GO:0003700">
    <property type="term" value="F:DNA-binding transcription factor activity"/>
    <property type="evidence" value="ECO:0007669"/>
    <property type="project" value="UniProtKB-UniRule"/>
</dbReference>
<evidence type="ECO:0000256" key="3">
    <source>
        <dbReference type="ARBA" id="ARBA00022833"/>
    </source>
</evidence>
<keyword evidence="2 8" id="KW-0863">Zinc-finger</keyword>
<dbReference type="OrthoDB" id="1927254at2759"/>
<organism evidence="12 13">
    <name type="scientific">Zingiber officinale</name>
    <name type="common">Ginger</name>
    <name type="synonym">Amomum zingiber</name>
    <dbReference type="NCBI Taxonomy" id="94328"/>
    <lineage>
        <taxon>Eukaryota</taxon>
        <taxon>Viridiplantae</taxon>
        <taxon>Streptophyta</taxon>
        <taxon>Embryophyta</taxon>
        <taxon>Tracheophyta</taxon>
        <taxon>Spermatophyta</taxon>
        <taxon>Magnoliopsida</taxon>
        <taxon>Liliopsida</taxon>
        <taxon>Zingiberales</taxon>
        <taxon>Zingiberaceae</taxon>
        <taxon>Zingiber</taxon>
    </lineage>
</organism>
<dbReference type="InterPro" id="IPR003851">
    <property type="entry name" value="Znf_Dof"/>
</dbReference>
<accession>A0A8J5GTI9</accession>
<evidence type="ECO:0000256" key="10">
    <source>
        <dbReference type="SAM" id="MobiDB-lite"/>
    </source>
</evidence>
<evidence type="ECO:0000256" key="8">
    <source>
        <dbReference type="PROSITE-ProRule" id="PRU00071"/>
    </source>
</evidence>
<evidence type="ECO:0000256" key="5">
    <source>
        <dbReference type="ARBA" id="ARBA00023125"/>
    </source>
</evidence>
<protein>
    <recommendedName>
        <fullName evidence="9">Dof zinc finger protein</fullName>
    </recommendedName>
</protein>
<feature type="region of interest" description="Disordered" evidence="10">
    <location>
        <begin position="173"/>
        <end position="201"/>
    </location>
</feature>
<evidence type="ECO:0000256" key="1">
    <source>
        <dbReference type="ARBA" id="ARBA00022723"/>
    </source>
</evidence>
<keyword evidence="3 9" id="KW-0862">Zinc</keyword>
<gene>
    <name evidence="12" type="ORF">ZIOFF_027581</name>
</gene>
<dbReference type="PANTHER" id="PTHR31992:SF298">
    <property type="entry name" value="DOF ZINC FINGER PROTEIN 4"/>
    <property type="match status" value="1"/>
</dbReference>
<feature type="region of interest" description="Disordered" evidence="10">
    <location>
        <begin position="71"/>
        <end position="110"/>
    </location>
</feature>
<dbReference type="GO" id="GO:0008270">
    <property type="term" value="F:zinc ion binding"/>
    <property type="evidence" value="ECO:0007669"/>
    <property type="project" value="UniProtKB-KW"/>
</dbReference>
<evidence type="ECO:0000259" key="11">
    <source>
        <dbReference type="PROSITE" id="PS50884"/>
    </source>
</evidence>
<keyword evidence="1 9" id="KW-0479">Metal-binding</keyword>
<evidence type="ECO:0000313" key="12">
    <source>
        <dbReference type="EMBL" id="KAG6509581.1"/>
    </source>
</evidence>
<dbReference type="PANTHER" id="PTHR31992">
    <property type="entry name" value="DOF ZINC FINGER PROTEIN DOF1.4-RELATED"/>
    <property type="match status" value="1"/>
</dbReference>
<keyword evidence="13" id="KW-1185">Reference proteome</keyword>
<evidence type="ECO:0000256" key="6">
    <source>
        <dbReference type="ARBA" id="ARBA00023163"/>
    </source>
</evidence>